<evidence type="ECO:0000313" key="2">
    <source>
        <dbReference type="Proteomes" id="UP000054771"/>
    </source>
</evidence>
<name>A0A0U5FMB2_ASPCI</name>
<sequence length="114" mass="12601">MRASPLGLLGFGELREVQVTVKRLATILPTNVEGLEAEVDAQSEDYFDSSAEENSIAIRKTWKGSLTSFWTNSCSKKSTPNPTLNVKGVVESSGLGRFWKQISLPNLRRFGRVV</sequence>
<proteinExistence type="predicted"/>
<dbReference type="Proteomes" id="UP000054771">
    <property type="component" value="Unassembled WGS sequence"/>
</dbReference>
<keyword evidence="2" id="KW-1185">Reference proteome</keyword>
<dbReference type="AlphaFoldDB" id="A0A0U5FMB2"/>
<reference evidence="2" key="1">
    <citation type="journal article" date="2016" name="Genome Announc.">
        <title>Draft genome sequences of fungus Aspergillus calidoustus.</title>
        <authorList>
            <person name="Horn F."/>
            <person name="Linde J."/>
            <person name="Mattern D.J."/>
            <person name="Walther G."/>
            <person name="Guthke R."/>
            <person name="Scherlach K."/>
            <person name="Martin K."/>
            <person name="Brakhage A.A."/>
            <person name="Petzke L."/>
            <person name="Valiante V."/>
        </authorList>
    </citation>
    <scope>NUCLEOTIDE SEQUENCE [LARGE SCALE GENOMIC DNA]</scope>
    <source>
        <strain evidence="2">SF006504</strain>
    </source>
</reference>
<protein>
    <submittedName>
        <fullName evidence="1">Uncharacterized protein</fullName>
    </submittedName>
</protein>
<gene>
    <name evidence="1" type="ORF">ASPCAL00143</name>
</gene>
<organism evidence="1 2">
    <name type="scientific">Aspergillus calidoustus</name>
    <dbReference type="NCBI Taxonomy" id="454130"/>
    <lineage>
        <taxon>Eukaryota</taxon>
        <taxon>Fungi</taxon>
        <taxon>Dikarya</taxon>
        <taxon>Ascomycota</taxon>
        <taxon>Pezizomycotina</taxon>
        <taxon>Eurotiomycetes</taxon>
        <taxon>Eurotiomycetidae</taxon>
        <taxon>Eurotiales</taxon>
        <taxon>Aspergillaceae</taxon>
        <taxon>Aspergillus</taxon>
        <taxon>Aspergillus subgen. Nidulantes</taxon>
    </lineage>
</organism>
<dbReference type="EMBL" id="CDMC01000001">
    <property type="protein sequence ID" value="CEL00544.1"/>
    <property type="molecule type" value="Genomic_DNA"/>
</dbReference>
<accession>A0A0U5FMB2</accession>
<evidence type="ECO:0000313" key="1">
    <source>
        <dbReference type="EMBL" id="CEL00544.1"/>
    </source>
</evidence>